<feature type="transmembrane region" description="Helical" evidence="7">
    <location>
        <begin position="29"/>
        <end position="50"/>
    </location>
</feature>
<comment type="subcellular location">
    <subcellularLocation>
        <location evidence="1">Cell membrane</location>
        <topology evidence="1">Multi-pass membrane protein</topology>
    </subcellularLocation>
</comment>
<dbReference type="AlphaFoldDB" id="A0A831WXS0"/>
<evidence type="ECO:0000256" key="5">
    <source>
        <dbReference type="ARBA" id="ARBA00022989"/>
    </source>
</evidence>
<dbReference type="EMBL" id="DSIY01000048">
    <property type="protein sequence ID" value="HEG90248.1"/>
    <property type="molecule type" value="Genomic_DNA"/>
</dbReference>
<evidence type="ECO:0000256" key="4">
    <source>
        <dbReference type="ARBA" id="ARBA00022692"/>
    </source>
</evidence>
<keyword evidence="3" id="KW-1003">Cell membrane</keyword>
<keyword evidence="4 7" id="KW-0812">Transmembrane</keyword>
<keyword evidence="6 7" id="KW-0472">Membrane</keyword>
<name>A0A831WXS0_9BACT</name>
<gene>
    <name evidence="8" type="ORF">ENP34_02215</name>
</gene>
<feature type="transmembrane region" description="Helical" evidence="7">
    <location>
        <begin position="56"/>
        <end position="78"/>
    </location>
</feature>
<dbReference type="Pfam" id="PF04226">
    <property type="entry name" value="Transgly_assoc"/>
    <property type="match status" value="1"/>
</dbReference>
<evidence type="ECO:0000256" key="3">
    <source>
        <dbReference type="ARBA" id="ARBA00022475"/>
    </source>
</evidence>
<dbReference type="GO" id="GO:0005886">
    <property type="term" value="C:plasma membrane"/>
    <property type="evidence" value="ECO:0007669"/>
    <property type="project" value="UniProtKB-SubCell"/>
</dbReference>
<evidence type="ECO:0000313" key="8">
    <source>
        <dbReference type="EMBL" id="HEG90248.1"/>
    </source>
</evidence>
<feature type="transmembrane region" description="Helical" evidence="7">
    <location>
        <begin position="6"/>
        <end position="22"/>
    </location>
</feature>
<accession>A0A831WXS0</accession>
<evidence type="ECO:0000256" key="2">
    <source>
        <dbReference type="ARBA" id="ARBA00011006"/>
    </source>
</evidence>
<comment type="similarity">
    <text evidence="2">Belongs to the UPF0410 family.</text>
</comment>
<dbReference type="InterPro" id="IPR007341">
    <property type="entry name" value="Transgly_assoc"/>
</dbReference>
<evidence type="ECO:0000256" key="1">
    <source>
        <dbReference type="ARBA" id="ARBA00004651"/>
    </source>
</evidence>
<sequence>MSIIGWIVIGALAGWIASMIMGTNARMGWLANIIVGILGAIVGGFIYALLTGADWAAGFNLGTLIVAIIGAIILLAIYRAVAGGARA</sequence>
<proteinExistence type="inferred from homology"/>
<keyword evidence="5 7" id="KW-1133">Transmembrane helix</keyword>
<dbReference type="PANTHER" id="PTHR33884:SF3">
    <property type="entry name" value="UPF0410 PROTEIN YMGE"/>
    <property type="match status" value="1"/>
</dbReference>
<reference evidence="8" key="1">
    <citation type="journal article" date="2020" name="mSystems">
        <title>Genome- and Community-Level Interaction Insights into Carbon Utilization and Element Cycling Functions of Hydrothermarchaeota in Hydrothermal Sediment.</title>
        <authorList>
            <person name="Zhou Z."/>
            <person name="Liu Y."/>
            <person name="Xu W."/>
            <person name="Pan J."/>
            <person name="Luo Z.H."/>
            <person name="Li M."/>
        </authorList>
    </citation>
    <scope>NUCLEOTIDE SEQUENCE [LARGE SCALE GENOMIC DNA]</scope>
    <source>
        <strain evidence="8">SpSt-210</strain>
    </source>
</reference>
<organism evidence="8">
    <name type="scientific">Thermorudis peleae</name>
    <dbReference type="NCBI Taxonomy" id="1382356"/>
    <lineage>
        <taxon>Bacteria</taxon>
        <taxon>Pseudomonadati</taxon>
        <taxon>Thermomicrobiota</taxon>
        <taxon>Thermomicrobia</taxon>
        <taxon>Thermomicrobia incertae sedis</taxon>
        <taxon>Thermorudis</taxon>
    </lineage>
</organism>
<protein>
    <submittedName>
        <fullName evidence="8">GlsB/YeaQ/YmgE family stress response membrane protein</fullName>
    </submittedName>
</protein>
<evidence type="ECO:0000256" key="7">
    <source>
        <dbReference type="SAM" id="Phobius"/>
    </source>
</evidence>
<dbReference type="PANTHER" id="PTHR33884">
    <property type="entry name" value="UPF0410 PROTEIN YMGE"/>
    <property type="match status" value="1"/>
</dbReference>
<evidence type="ECO:0000256" key="6">
    <source>
        <dbReference type="ARBA" id="ARBA00023136"/>
    </source>
</evidence>
<comment type="caution">
    <text evidence="8">The sequence shown here is derived from an EMBL/GenBank/DDBJ whole genome shotgun (WGS) entry which is preliminary data.</text>
</comment>